<comment type="cofactor">
    <cofactor evidence="1">
        <name>Mo-bis(molybdopterin guanine dinucleotide)</name>
        <dbReference type="ChEBI" id="CHEBI:60539"/>
    </cofactor>
</comment>
<dbReference type="InterPro" id="IPR009010">
    <property type="entry name" value="Asp_de-COase-like_dom_sf"/>
</dbReference>
<reference evidence="8 9" key="1">
    <citation type="submission" date="2023-08" db="EMBL/GenBank/DDBJ databases">
        <title>Nocardioides seae sp. nov., a bacterium isolated from a soil.</title>
        <authorList>
            <person name="Wang X."/>
        </authorList>
    </citation>
    <scope>NUCLEOTIDE SEQUENCE [LARGE SCALE GENOMIC DNA]</scope>
    <source>
        <strain evidence="8 9">YZH12</strain>
    </source>
</reference>
<evidence type="ECO:0000259" key="7">
    <source>
        <dbReference type="Pfam" id="PF01568"/>
    </source>
</evidence>
<dbReference type="SUPFAM" id="SSF53706">
    <property type="entry name" value="Formate dehydrogenase/DMSO reductase, domains 1-3"/>
    <property type="match status" value="1"/>
</dbReference>
<sequence>MTSPETTTETSAHWGTFRVEVAGDGETLLRAWAHDDDPDAAPAIGNAVDAHRHRSRVARPAVRRGWLDEGPGADDRRGDVDEPYVEVDWDTALDLVAAELRRVRAEHGDAAVFGGSYGWGSAGRLHHAQSQLHRFLNRTGGYTRSVNDYSRGASAVLLPHLVGAPAALDLRSRPASWQHVAEHTDLVVSFGGLRRSNTWVVPGGHARHRGSDLARRAAATTAFVHLSAQRDDAWEELGAEWVGVMPGTDVALMLALVHVLVVDGLADEEFLRTHCVGAERVRAYVLGHSDGVVRDPEWAEAITRTPAASIRALAHRMAAGRTLVNVVYALQRGERGEQPVWAGLILAAFLGQVGLPGGGFAHGFGSMGDYGVGVAGTRLPVLDQGTNPVPDLIPCARIADLLLHPGADLPYDGRVLRMPDVRLAYWAGGNPFHHHQDLRRLRTAFRRLETFVVHETHWTATARHADVVLPVASTLERDDVAAGAGDTRLRASKRASRPYAEAREELWILGRLAERLGADHDEGLDASGWLRRMYEEWRAAPSSPPAPDFDTFWAEGGVDLPHEPYTAGPGTTGDGPGDGPAFAAFRADPVAHPLATPSGRIELVSSTIEGFDLPDVDAHATWREPEQWWGAASAATYDLHLLCNQPSSRLHSQQDMGAASRATKVAGREPVRLHPDDATARGLVDGDVVRVRSERGSLLAGVVVTDALLPGVAQMHTGAWFDPSAPDVADCVHGNVNVLTRDVPTSTLTQATSGAHVRVAIERHDGPVPPVRAHEPPTFEARA</sequence>
<dbReference type="Proteomes" id="UP001268542">
    <property type="component" value="Unassembled WGS sequence"/>
</dbReference>
<dbReference type="Gene3D" id="3.40.50.740">
    <property type="match status" value="1"/>
</dbReference>
<proteinExistence type="inferred from homology"/>
<evidence type="ECO:0000256" key="4">
    <source>
        <dbReference type="ARBA" id="ARBA00022723"/>
    </source>
</evidence>
<dbReference type="PANTHER" id="PTHR43742:SF10">
    <property type="entry name" value="TRIMETHYLAMINE-N-OXIDE REDUCTASE 2"/>
    <property type="match status" value="1"/>
</dbReference>
<evidence type="ECO:0000256" key="5">
    <source>
        <dbReference type="ARBA" id="ARBA00023002"/>
    </source>
</evidence>
<dbReference type="InterPro" id="IPR006656">
    <property type="entry name" value="Mopterin_OxRdtase"/>
</dbReference>
<dbReference type="Gene3D" id="3.40.228.10">
    <property type="entry name" value="Dimethylsulfoxide Reductase, domain 2"/>
    <property type="match status" value="1"/>
</dbReference>
<dbReference type="PROSITE" id="PS00490">
    <property type="entry name" value="MOLYBDOPTERIN_PROK_2"/>
    <property type="match status" value="1"/>
</dbReference>
<dbReference type="EMBL" id="JAVYII010000009">
    <property type="protein sequence ID" value="MDT9595006.1"/>
    <property type="molecule type" value="Genomic_DNA"/>
</dbReference>
<keyword evidence="9" id="KW-1185">Reference proteome</keyword>
<evidence type="ECO:0000313" key="9">
    <source>
        <dbReference type="Proteomes" id="UP001268542"/>
    </source>
</evidence>
<keyword evidence="4" id="KW-0479">Metal-binding</keyword>
<dbReference type="Gene3D" id="3.90.55.10">
    <property type="entry name" value="Dimethylsulfoxide Reductase, domain 3"/>
    <property type="match status" value="1"/>
</dbReference>
<dbReference type="Pfam" id="PF01568">
    <property type="entry name" value="Molydop_binding"/>
    <property type="match status" value="1"/>
</dbReference>
<accession>A0ABU3Q0P5</accession>
<evidence type="ECO:0000256" key="3">
    <source>
        <dbReference type="ARBA" id="ARBA00022505"/>
    </source>
</evidence>
<evidence type="ECO:0000313" key="8">
    <source>
        <dbReference type="EMBL" id="MDT9595006.1"/>
    </source>
</evidence>
<organism evidence="8 9">
    <name type="scientific">Nocardioides imazamoxiresistens</name>
    <dbReference type="NCBI Taxonomy" id="3231893"/>
    <lineage>
        <taxon>Bacteria</taxon>
        <taxon>Bacillati</taxon>
        <taxon>Actinomycetota</taxon>
        <taxon>Actinomycetes</taxon>
        <taxon>Propionibacteriales</taxon>
        <taxon>Nocardioidaceae</taxon>
        <taxon>Nocardioides</taxon>
    </lineage>
</organism>
<dbReference type="Gene3D" id="2.40.40.20">
    <property type="match status" value="1"/>
</dbReference>
<gene>
    <name evidence="8" type="ORF">RDV89_18095</name>
</gene>
<protein>
    <submittedName>
        <fullName evidence="8">Molybdopterin-dependent oxidoreductase</fullName>
    </submittedName>
</protein>
<dbReference type="InterPro" id="IPR006657">
    <property type="entry name" value="MoPterin_dinucl-bd_dom"/>
</dbReference>
<comment type="caution">
    <text evidence="8">The sequence shown here is derived from an EMBL/GenBank/DDBJ whole genome shotgun (WGS) entry which is preliminary data.</text>
</comment>
<evidence type="ECO:0000256" key="1">
    <source>
        <dbReference type="ARBA" id="ARBA00001942"/>
    </source>
</evidence>
<dbReference type="SUPFAM" id="SSF50692">
    <property type="entry name" value="ADC-like"/>
    <property type="match status" value="1"/>
</dbReference>
<keyword evidence="5" id="KW-0560">Oxidoreductase</keyword>
<dbReference type="Pfam" id="PF00384">
    <property type="entry name" value="Molybdopterin"/>
    <property type="match status" value="1"/>
</dbReference>
<dbReference type="InterPro" id="IPR006655">
    <property type="entry name" value="Mopterin_OxRdtase_prok_CS"/>
</dbReference>
<keyword evidence="3" id="KW-0500">Molybdenum</keyword>
<name>A0ABU3Q0P5_9ACTN</name>
<evidence type="ECO:0000259" key="6">
    <source>
        <dbReference type="Pfam" id="PF00384"/>
    </source>
</evidence>
<comment type="similarity">
    <text evidence="2">Belongs to the prokaryotic molybdopterin-containing oxidoreductase family.</text>
</comment>
<dbReference type="PANTHER" id="PTHR43742">
    <property type="entry name" value="TRIMETHYLAMINE-N-OXIDE REDUCTASE"/>
    <property type="match status" value="1"/>
</dbReference>
<feature type="domain" description="Molybdopterin dinucleotide-binding" evidence="7">
    <location>
        <begin position="639"/>
        <end position="753"/>
    </location>
</feature>
<feature type="domain" description="Molybdopterin oxidoreductase" evidence="6">
    <location>
        <begin position="56"/>
        <end position="515"/>
    </location>
</feature>
<dbReference type="RefSeq" id="WP_315735344.1">
    <property type="nucleotide sequence ID" value="NZ_JAVYII010000009.1"/>
</dbReference>
<evidence type="ECO:0000256" key="2">
    <source>
        <dbReference type="ARBA" id="ARBA00010312"/>
    </source>
</evidence>
<dbReference type="InterPro" id="IPR050612">
    <property type="entry name" value="Prok_Mopterin_Oxidored"/>
</dbReference>